<name>A0ABT9W6J6_9BACL</name>
<reference evidence="1 2" key="1">
    <citation type="submission" date="2023-07" db="EMBL/GenBank/DDBJ databases">
        <title>Sorghum-associated microbial communities from plants grown in Nebraska, USA.</title>
        <authorList>
            <person name="Schachtman D."/>
        </authorList>
    </citation>
    <scope>NUCLEOTIDE SEQUENCE [LARGE SCALE GENOMIC DNA]</scope>
    <source>
        <strain evidence="1 2">DS1314</strain>
    </source>
</reference>
<accession>A0ABT9W6J6</accession>
<gene>
    <name evidence="1" type="ORF">J2T19_000144</name>
</gene>
<organism evidence="1 2">
    <name type="scientific">Paenibacillus tundrae</name>
    <dbReference type="NCBI Taxonomy" id="528187"/>
    <lineage>
        <taxon>Bacteria</taxon>
        <taxon>Bacillati</taxon>
        <taxon>Bacillota</taxon>
        <taxon>Bacilli</taxon>
        <taxon>Bacillales</taxon>
        <taxon>Paenibacillaceae</taxon>
        <taxon>Paenibacillus</taxon>
    </lineage>
</organism>
<protein>
    <submittedName>
        <fullName evidence="1">Uncharacterized protein</fullName>
    </submittedName>
</protein>
<proteinExistence type="predicted"/>
<keyword evidence="2" id="KW-1185">Reference proteome</keyword>
<evidence type="ECO:0000313" key="1">
    <source>
        <dbReference type="EMBL" id="MDQ0168707.1"/>
    </source>
</evidence>
<comment type="caution">
    <text evidence="1">The sequence shown here is derived from an EMBL/GenBank/DDBJ whole genome shotgun (WGS) entry which is preliminary data.</text>
</comment>
<dbReference type="Proteomes" id="UP001233836">
    <property type="component" value="Unassembled WGS sequence"/>
</dbReference>
<sequence length="144" mass="16633">MPRAKKPPKPKITADQRKDWRNLPLEHWKTPTVHAMVADLNREQYEVNTYIPLRGWSFEQGVIKRALTQYGAEALRETITRAFREHRVSPQYPQLTAGFLIAYLLPRIMPQVLAEQARASKQAEYCGNSADNNPLTDDEIIDLF</sequence>
<dbReference type="RefSeq" id="WP_307211914.1">
    <property type="nucleotide sequence ID" value="NZ_JAUSTI010000001.1"/>
</dbReference>
<dbReference type="EMBL" id="JAUSTI010000001">
    <property type="protein sequence ID" value="MDQ0168707.1"/>
    <property type="molecule type" value="Genomic_DNA"/>
</dbReference>
<evidence type="ECO:0000313" key="2">
    <source>
        <dbReference type="Proteomes" id="UP001233836"/>
    </source>
</evidence>